<dbReference type="GeneID" id="27316001"/>
<dbReference type="SUPFAM" id="SSF81296">
    <property type="entry name" value="E set domains"/>
    <property type="match status" value="1"/>
</dbReference>
<dbReference type="PANTHER" id="PTHR19372">
    <property type="entry name" value="SULFITE REDUCTASE"/>
    <property type="match status" value="1"/>
</dbReference>
<dbReference type="EMBL" id="KN847563">
    <property type="protein sequence ID" value="KIW00510.1"/>
    <property type="molecule type" value="Genomic_DNA"/>
</dbReference>
<evidence type="ECO:0000256" key="1">
    <source>
        <dbReference type="ARBA" id="ARBA00001924"/>
    </source>
</evidence>
<keyword evidence="2" id="KW-0500">Molybdenum</keyword>
<comment type="cofactor">
    <cofactor evidence="1">
        <name>Mo-molybdopterin</name>
        <dbReference type="ChEBI" id="CHEBI:71302"/>
    </cofactor>
</comment>
<protein>
    <recommendedName>
        <fullName evidence="9">Moybdenum cofactor oxidoreductase dimerisation domain-containing protein</fullName>
    </recommendedName>
</protein>
<dbReference type="InterPro" id="IPR014756">
    <property type="entry name" value="Ig_E-set"/>
</dbReference>
<evidence type="ECO:0000259" key="5">
    <source>
        <dbReference type="Pfam" id="PF00174"/>
    </source>
</evidence>
<feature type="domain" description="Moybdenum cofactor oxidoreductase dimerisation" evidence="6">
    <location>
        <begin position="112"/>
        <end position="168"/>
    </location>
</feature>
<accession>A0A0D2AN35</accession>
<proteinExistence type="predicted"/>
<evidence type="ECO:0000313" key="7">
    <source>
        <dbReference type="EMBL" id="KIW00509.1"/>
    </source>
</evidence>
<dbReference type="InterPro" id="IPR008335">
    <property type="entry name" value="Mopterin_OxRdtase_euk"/>
</dbReference>
<dbReference type="Gene3D" id="2.60.40.650">
    <property type="match status" value="1"/>
</dbReference>
<dbReference type="Pfam" id="PF03404">
    <property type="entry name" value="Mo-co_dimer"/>
    <property type="match status" value="1"/>
</dbReference>
<keyword evidence="8" id="KW-1185">Reference proteome</keyword>
<dbReference type="GO" id="GO:0005739">
    <property type="term" value="C:mitochondrion"/>
    <property type="evidence" value="ECO:0007669"/>
    <property type="project" value="TreeGrafter"/>
</dbReference>
<name>A0A0D2AN35_9PEZI</name>
<sequence>MAEPTPAANFVWFEGLDCGTFAGVEADRYQKDLPLAKASSPEVLVAYAMNGEPLGRERGGPVRLVVPGWFGTNSTKWLCRLSIQQGRAPGPYTTQFYNIEDPDDPNCRPVPVWAVDVNSIITKPSPEKAEKGPHVAIEGWAWSHDGVVRVEISLDNGDSWLDTQVEPRKEFSWQKFRSTVVLRSGGYLIVARATSLGKRRQPLVKRRNHVHAVQFCVE</sequence>
<dbReference type="GO" id="GO:0006790">
    <property type="term" value="P:sulfur compound metabolic process"/>
    <property type="evidence" value="ECO:0007669"/>
    <property type="project" value="TreeGrafter"/>
</dbReference>
<dbReference type="InterPro" id="IPR000572">
    <property type="entry name" value="OxRdtase_Mopterin-bd_dom"/>
</dbReference>
<dbReference type="OrthoDB" id="10051395at2759"/>
<gene>
    <name evidence="7" type="ORF">PV09_08028</name>
</gene>
<feature type="domain" description="Oxidoreductase molybdopterin-binding" evidence="5">
    <location>
        <begin position="2"/>
        <end position="91"/>
    </location>
</feature>
<evidence type="ECO:0000256" key="2">
    <source>
        <dbReference type="ARBA" id="ARBA00022505"/>
    </source>
</evidence>
<evidence type="ECO:0000259" key="6">
    <source>
        <dbReference type="Pfam" id="PF03404"/>
    </source>
</evidence>
<evidence type="ECO:0000313" key="8">
    <source>
        <dbReference type="Proteomes" id="UP000053259"/>
    </source>
</evidence>
<dbReference type="STRING" id="253628.A0A0D2AN35"/>
<dbReference type="Proteomes" id="UP000053259">
    <property type="component" value="Unassembled WGS sequence"/>
</dbReference>
<dbReference type="Pfam" id="PF00174">
    <property type="entry name" value="Oxidored_molyb"/>
    <property type="match status" value="1"/>
</dbReference>
<organism evidence="7 8">
    <name type="scientific">Verruconis gallopava</name>
    <dbReference type="NCBI Taxonomy" id="253628"/>
    <lineage>
        <taxon>Eukaryota</taxon>
        <taxon>Fungi</taxon>
        <taxon>Dikarya</taxon>
        <taxon>Ascomycota</taxon>
        <taxon>Pezizomycotina</taxon>
        <taxon>Dothideomycetes</taxon>
        <taxon>Pleosporomycetidae</taxon>
        <taxon>Venturiales</taxon>
        <taxon>Sympoventuriaceae</taxon>
        <taxon>Verruconis</taxon>
    </lineage>
</organism>
<dbReference type="Gene3D" id="3.90.420.10">
    <property type="entry name" value="Oxidoreductase, molybdopterin-binding domain"/>
    <property type="match status" value="1"/>
</dbReference>
<dbReference type="AlphaFoldDB" id="A0A0D2AN35"/>
<evidence type="ECO:0000256" key="3">
    <source>
        <dbReference type="ARBA" id="ARBA00022723"/>
    </source>
</evidence>
<dbReference type="EMBL" id="KN847563">
    <property type="protein sequence ID" value="KIW00509.1"/>
    <property type="molecule type" value="Genomic_DNA"/>
</dbReference>
<dbReference type="VEuPathDB" id="FungiDB:PV09_08028"/>
<dbReference type="PRINTS" id="PR00407">
    <property type="entry name" value="EUMOPTERIN"/>
</dbReference>
<reference evidence="7 8" key="1">
    <citation type="submission" date="2015-01" db="EMBL/GenBank/DDBJ databases">
        <title>The Genome Sequence of Ochroconis gallopava CBS43764.</title>
        <authorList>
            <consortium name="The Broad Institute Genomics Platform"/>
            <person name="Cuomo C."/>
            <person name="de Hoog S."/>
            <person name="Gorbushina A."/>
            <person name="Stielow B."/>
            <person name="Teixiera M."/>
            <person name="Abouelleil A."/>
            <person name="Chapman S.B."/>
            <person name="Priest M."/>
            <person name="Young S.K."/>
            <person name="Wortman J."/>
            <person name="Nusbaum C."/>
            <person name="Birren B."/>
        </authorList>
    </citation>
    <scope>NUCLEOTIDE SEQUENCE [LARGE SCALE GENOMIC DNA]</scope>
    <source>
        <strain evidence="7 8">CBS 43764</strain>
    </source>
</reference>
<dbReference type="InterPro" id="IPR036374">
    <property type="entry name" value="OxRdtase_Mopterin-bd_sf"/>
</dbReference>
<dbReference type="HOGENOM" id="CLU_110383_0_0_1"/>
<dbReference type="GO" id="GO:0020037">
    <property type="term" value="F:heme binding"/>
    <property type="evidence" value="ECO:0007669"/>
    <property type="project" value="TreeGrafter"/>
</dbReference>
<dbReference type="PANTHER" id="PTHR19372:SF7">
    <property type="entry name" value="SULFITE OXIDASE, MITOCHONDRIAL"/>
    <property type="match status" value="1"/>
</dbReference>
<dbReference type="InterPro" id="IPR005066">
    <property type="entry name" value="MoCF_OxRdtse_dimer"/>
</dbReference>
<evidence type="ECO:0000256" key="4">
    <source>
        <dbReference type="ARBA" id="ARBA00023002"/>
    </source>
</evidence>
<dbReference type="RefSeq" id="XP_016210378.1">
    <property type="nucleotide sequence ID" value="XM_016361874.1"/>
</dbReference>
<keyword evidence="4" id="KW-0560">Oxidoreductase</keyword>
<dbReference type="SUPFAM" id="SSF56524">
    <property type="entry name" value="Oxidoreductase molybdopterin-binding domain"/>
    <property type="match status" value="1"/>
</dbReference>
<dbReference type="GO" id="GO:0030151">
    <property type="term" value="F:molybdenum ion binding"/>
    <property type="evidence" value="ECO:0007669"/>
    <property type="project" value="InterPro"/>
</dbReference>
<dbReference type="GO" id="GO:0008482">
    <property type="term" value="F:sulfite oxidase activity"/>
    <property type="evidence" value="ECO:0007669"/>
    <property type="project" value="TreeGrafter"/>
</dbReference>
<keyword evidence="3" id="KW-0479">Metal-binding</keyword>
<evidence type="ECO:0008006" key="9">
    <source>
        <dbReference type="Google" id="ProtNLM"/>
    </source>
</evidence>
<dbReference type="GO" id="GO:0043546">
    <property type="term" value="F:molybdopterin cofactor binding"/>
    <property type="evidence" value="ECO:0007669"/>
    <property type="project" value="TreeGrafter"/>
</dbReference>
<dbReference type="RefSeq" id="XP_016210379.1">
    <property type="nucleotide sequence ID" value="XM_016361875.1"/>
</dbReference>